<protein>
    <submittedName>
        <fullName evidence="2">Uncharacterized protein</fullName>
    </submittedName>
</protein>
<dbReference type="OrthoDB" id="10265516at2759"/>
<name>A0A813A6T5_9DINO</name>
<comment type="caution">
    <text evidence="2">The sequence shown here is derived from an EMBL/GenBank/DDBJ whole genome shotgun (WGS) entry which is preliminary data.</text>
</comment>
<sequence length="455" mass="51128">MASTNHAPPWVSHHAGRFEPSQGDVVRDYGRVQNQTHKLFGDIEEYLKHLPTRDVGGRVLKLYELPFCCRSRQLQSLCNDLVQASHSKRSPVKFIVAPTHSGKTACILPAFLQMRRDRTMTHYIYLAFHNNGSNHHEPPVIPDRMFKKMSESAIEEIGFAYLIHCLKRTLCSGYARQNDRFNAQVARNIQLLYGRRGLSYETKLNDEYAELIQGILGDGGVKLLLHVDEHGRMEKNPFFRRGALVRAAGNERVAVIATFTEKPPALSVSNVNSESSECCGVPCTLPRPDMEMLTSEEFQGYPNKQPNPLLVPRDILESQDTEVYLASLRISLGIALEGDGSPPRSVALFGVVGVSLGNLHFQNEAAVFFKTLRHLLTETNRAARYRVPLSMSNFKVDDDQRGQRLHNLSLFMKERVVPRQECLEIVSLSVGCAGVGRVAHVLFEKPYDSLSCVLE</sequence>
<proteinExistence type="predicted"/>
<dbReference type="AlphaFoldDB" id="A0A813A6T5"/>
<dbReference type="Proteomes" id="UP000601435">
    <property type="component" value="Unassembled WGS sequence"/>
</dbReference>
<keyword evidence="3" id="KW-1185">Reference proteome</keyword>
<accession>A0A813A6T5</accession>
<dbReference type="EMBL" id="CAJNJA010055840">
    <property type="protein sequence ID" value="CAE7856609.1"/>
    <property type="molecule type" value="Genomic_DNA"/>
</dbReference>
<evidence type="ECO:0000313" key="2">
    <source>
        <dbReference type="EMBL" id="CAE7856609.1"/>
    </source>
</evidence>
<evidence type="ECO:0000313" key="3">
    <source>
        <dbReference type="Proteomes" id="UP000601435"/>
    </source>
</evidence>
<feature type="region of interest" description="Disordered" evidence="1">
    <location>
        <begin position="1"/>
        <end position="22"/>
    </location>
</feature>
<gene>
    <name evidence="2" type="ORF">SNEC2469_LOCUS26933</name>
</gene>
<evidence type="ECO:0000256" key="1">
    <source>
        <dbReference type="SAM" id="MobiDB-lite"/>
    </source>
</evidence>
<organism evidence="2 3">
    <name type="scientific">Symbiodinium necroappetens</name>
    <dbReference type="NCBI Taxonomy" id="1628268"/>
    <lineage>
        <taxon>Eukaryota</taxon>
        <taxon>Sar</taxon>
        <taxon>Alveolata</taxon>
        <taxon>Dinophyceae</taxon>
        <taxon>Suessiales</taxon>
        <taxon>Symbiodiniaceae</taxon>
        <taxon>Symbiodinium</taxon>
    </lineage>
</organism>
<reference evidence="2" key="1">
    <citation type="submission" date="2021-02" db="EMBL/GenBank/DDBJ databases">
        <authorList>
            <person name="Dougan E. K."/>
            <person name="Rhodes N."/>
            <person name="Thang M."/>
            <person name="Chan C."/>
        </authorList>
    </citation>
    <scope>NUCLEOTIDE SEQUENCE</scope>
</reference>